<keyword evidence="2" id="KW-0472">Membrane</keyword>
<feature type="region of interest" description="Disordered" evidence="1">
    <location>
        <begin position="112"/>
        <end position="133"/>
    </location>
</feature>
<name>A0A0D2KCB6_9CHLO</name>
<feature type="compositionally biased region" description="Basic residues" evidence="1">
    <location>
        <begin position="115"/>
        <end position="133"/>
    </location>
</feature>
<dbReference type="GeneID" id="25732027"/>
<feature type="region of interest" description="Disordered" evidence="1">
    <location>
        <begin position="47"/>
        <end position="86"/>
    </location>
</feature>
<feature type="compositionally biased region" description="Gly residues" evidence="1">
    <location>
        <begin position="64"/>
        <end position="75"/>
    </location>
</feature>
<evidence type="ECO:0000256" key="1">
    <source>
        <dbReference type="SAM" id="MobiDB-lite"/>
    </source>
</evidence>
<dbReference type="Proteomes" id="UP000054498">
    <property type="component" value="Unassembled WGS sequence"/>
</dbReference>
<evidence type="ECO:0000313" key="3">
    <source>
        <dbReference type="EMBL" id="KIY93498.1"/>
    </source>
</evidence>
<proteinExistence type="predicted"/>
<gene>
    <name evidence="3" type="ORF">MNEG_14462</name>
</gene>
<keyword evidence="2" id="KW-0812">Transmembrane</keyword>
<evidence type="ECO:0000313" key="4">
    <source>
        <dbReference type="Proteomes" id="UP000054498"/>
    </source>
</evidence>
<dbReference type="KEGG" id="mng:MNEG_14462"/>
<evidence type="ECO:0000256" key="2">
    <source>
        <dbReference type="SAM" id="Phobius"/>
    </source>
</evidence>
<dbReference type="RefSeq" id="XP_013892518.1">
    <property type="nucleotide sequence ID" value="XM_014037064.1"/>
</dbReference>
<reference evidence="3 4" key="1">
    <citation type="journal article" date="2013" name="BMC Genomics">
        <title>Reconstruction of the lipid metabolism for the microalga Monoraphidium neglectum from its genome sequence reveals characteristics suitable for biofuel production.</title>
        <authorList>
            <person name="Bogen C."/>
            <person name="Al-Dilaimi A."/>
            <person name="Albersmeier A."/>
            <person name="Wichmann J."/>
            <person name="Grundmann M."/>
            <person name="Rupp O."/>
            <person name="Lauersen K.J."/>
            <person name="Blifernez-Klassen O."/>
            <person name="Kalinowski J."/>
            <person name="Goesmann A."/>
            <person name="Mussgnug J.H."/>
            <person name="Kruse O."/>
        </authorList>
    </citation>
    <scope>NUCLEOTIDE SEQUENCE [LARGE SCALE GENOMIC DNA]</scope>
    <source>
        <strain evidence="3 4">SAG 48.87</strain>
    </source>
</reference>
<feature type="transmembrane region" description="Helical" evidence="2">
    <location>
        <begin position="92"/>
        <end position="109"/>
    </location>
</feature>
<protein>
    <submittedName>
        <fullName evidence="3">Uncharacterized protein</fullName>
    </submittedName>
</protein>
<keyword evidence="2" id="KW-1133">Transmembrane helix</keyword>
<dbReference type="EMBL" id="KK104726">
    <property type="protein sequence ID" value="KIY93498.1"/>
    <property type="molecule type" value="Genomic_DNA"/>
</dbReference>
<accession>A0A0D2KCB6</accession>
<keyword evidence="4" id="KW-1185">Reference proteome</keyword>
<sequence>MEVVIPNVVWPNFVIVGRRLCASERMPFGMRVVEVWTAGFKNFYPKGSKPGGAPGKAAGESPKPGGGGSGGNGGGEKPESPQQAELNMRNNIGLALLLTAAYTVYSVFADNGGRRPQRRERHSKGRAAARYRA</sequence>
<dbReference type="AlphaFoldDB" id="A0A0D2KCB6"/>
<organism evidence="3 4">
    <name type="scientific">Monoraphidium neglectum</name>
    <dbReference type="NCBI Taxonomy" id="145388"/>
    <lineage>
        <taxon>Eukaryota</taxon>
        <taxon>Viridiplantae</taxon>
        <taxon>Chlorophyta</taxon>
        <taxon>core chlorophytes</taxon>
        <taxon>Chlorophyceae</taxon>
        <taxon>CS clade</taxon>
        <taxon>Sphaeropleales</taxon>
        <taxon>Selenastraceae</taxon>
        <taxon>Monoraphidium</taxon>
    </lineage>
</organism>